<protein>
    <submittedName>
        <fullName evidence="2">Stage III sporulation protein AE</fullName>
    </submittedName>
</protein>
<keyword evidence="1" id="KW-0472">Membrane</keyword>
<feature type="transmembrane region" description="Helical" evidence="1">
    <location>
        <begin position="288"/>
        <end position="312"/>
    </location>
</feature>
<feature type="transmembrane region" description="Helical" evidence="1">
    <location>
        <begin position="107"/>
        <end position="127"/>
    </location>
</feature>
<reference evidence="2" key="1">
    <citation type="journal article" date="2021" name="PeerJ">
        <title>Extensive microbial diversity within the chicken gut microbiome revealed by metagenomics and culture.</title>
        <authorList>
            <person name="Gilroy R."/>
            <person name="Ravi A."/>
            <person name="Getino M."/>
            <person name="Pursley I."/>
            <person name="Horton D.L."/>
            <person name="Alikhan N.F."/>
            <person name="Baker D."/>
            <person name="Gharbi K."/>
            <person name="Hall N."/>
            <person name="Watson M."/>
            <person name="Adriaenssens E.M."/>
            <person name="Foster-Nyarko E."/>
            <person name="Jarju S."/>
            <person name="Secka A."/>
            <person name="Antonio M."/>
            <person name="Oren A."/>
            <person name="Chaudhuri R.R."/>
            <person name="La Ragione R."/>
            <person name="Hildebrand F."/>
            <person name="Pallen M.J."/>
        </authorList>
    </citation>
    <scope>NUCLEOTIDE SEQUENCE</scope>
    <source>
        <strain evidence="2">ChiGjej6B6-1540</strain>
    </source>
</reference>
<evidence type="ECO:0000313" key="2">
    <source>
        <dbReference type="EMBL" id="HIW93284.1"/>
    </source>
</evidence>
<feature type="transmembrane region" description="Helical" evidence="1">
    <location>
        <begin position="219"/>
        <end position="243"/>
    </location>
</feature>
<reference evidence="2" key="2">
    <citation type="submission" date="2021-04" db="EMBL/GenBank/DDBJ databases">
        <authorList>
            <person name="Gilroy R."/>
        </authorList>
    </citation>
    <scope>NUCLEOTIDE SEQUENCE</scope>
    <source>
        <strain evidence="2">ChiGjej6B6-1540</strain>
    </source>
</reference>
<evidence type="ECO:0000313" key="3">
    <source>
        <dbReference type="Proteomes" id="UP000824192"/>
    </source>
</evidence>
<accession>A0A9D1UMD9</accession>
<organism evidence="2 3">
    <name type="scientific">Candidatus Flavonifractor merdipullorum</name>
    <dbReference type="NCBI Taxonomy" id="2838590"/>
    <lineage>
        <taxon>Bacteria</taxon>
        <taxon>Bacillati</taxon>
        <taxon>Bacillota</taxon>
        <taxon>Clostridia</taxon>
        <taxon>Eubacteriales</taxon>
        <taxon>Oscillospiraceae</taxon>
        <taxon>Flavonifractor</taxon>
    </lineage>
</organism>
<dbReference type="Pfam" id="PF09546">
    <property type="entry name" value="Spore_III_AE"/>
    <property type="match status" value="1"/>
</dbReference>
<keyword evidence="1" id="KW-0812">Transmembrane</keyword>
<name>A0A9D1UMD9_9FIRM</name>
<sequence>MVLLLAVLMVPARAAEETDPMEGVLERQSEALDLEGLERAAGEYGGEIAWMEEGSLEEGLRSVLDTGTSALRGVVKKGIRSAVLLLAVVLLCGLTEHMEEGLGGKSGIDPAAVVGALAVAAIAVGDVNTLVGLGKGAMEEMDGFSKVLLPTTAAAVAASGAPTQAAARQAATMLFSDVLLTMMDRLLVPLIYAYTAAATAWAAVGNEGLKRMADLLKRLSAWILSGLLMAFVTYLTVSGVIAGNADALALKAAKLTISGMVPVVGGILSDAAGTVLAGAGILKNAVGVFGMVVILSMCIIPFLQLGVHYLLYKLTAALTATVSSSRTAGLIDCIGGAFGLVLGMTGAGAFLLLVSLVSAVSVTVG</sequence>
<dbReference type="EMBL" id="DXGA01000043">
    <property type="protein sequence ID" value="HIW93284.1"/>
    <property type="molecule type" value="Genomic_DNA"/>
</dbReference>
<gene>
    <name evidence="2" type="ORF">H9868_01955</name>
</gene>
<feature type="transmembrane region" description="Helical" evidence="1">
    <location>
        <begin position="78"/>
        <end position="95"/>
    </location>
</feature>
<feature type="transmembrane region" description="Helical" evidence="1">
    <location>
        <begin position="186"/>
        <end position="204"/>
    </location>
</feature>
<dbReference type="Proteomes" id="UP000824192">
    <property type="component" value="Unassembled WGS sequence"/>
</dbReference>
<feature type="transmembrane region" description="Helical" evidence="1">
    <location>
        <begin position="255"/>
        <end position="282"/>
    </location>
</feature>
<dbReference type="AlphaFoldDB" id="A0A9D1UMD9"/>
<feature type="transmembrane region" description="Helical" evidence="1">
    <location>
        <begin position="333"/>
        <end position="360"/>
    </location>
</feature>
<dbReference type="InterPro" id="IPR014194">
    <property type="entry name" value="Spore_III_AE"/>
</dbReference>
<keyword evidence="1" id="KW-1133">Transmembrane helix</keyword>
<proteinExistence type="predicted"/>
<comment type="caution">
    <text evidence="2">The sequence shown here is derived from an EMBL/GenBank/DDBJ whole genome shotgun (WGS) entry which is preliminary data.</text>
</comment>
<feature type="transmembrane region" description="Helical" evidence="1">
    <location>
        <begin position="147"/>
        <end position="165"/>
    </location>
</feature>
<evidence type="ECO:0000256" key="1">
    <source>
        <dbReference type="SAM" id="Phobius"/>
    </source>
</evidence>